<comment type="caution">
    <text evidence="2">The sequence shown here is derived from an EMBL/GenBank/DDBJ whole genome shotgun (WGS) entry which is preliminary data.</text>
</comment>
<dbReference type="AlphaFoldDB" id="W9CP15"/>
<evidence type="ECO:0000256" key="1">
    <source>
        <dbReference type="SAM" id="Coils"/>
    </source>
</evidence>
<reference evidence="2 3" key="1">
    <citation type="journal article" date="2014" name="Genome Announc.">
        <title>Draft genome sequence of Sclerotinia borealis, a psychrophilic plant pathogenic fungus.</title>
        <authorList>
            <person name="Mardanov A.V."/>
            <person name="Beletsky A.V."/>
            <person name="Kadnikov V.V."/>
            <person name="Ignatov A.N."/>
            <person name="Ravin N.V."/>
        </authorList>
    </citation>
    <scope>NUCLEOTIDE SEQUENCE [LARGE SCALE GENOMIC DNA]</scope>
    <source>
        <strain evidence="3">F-4157</strain>
    </source>
</reference>
<accession>W9CP15</accession>
<proteinExistence type="predicted"/>
<name>W9CP15_SCLBF</name>
<feature type="coiled-coil region" evidence="1">
    <location>
        <begin position="216"/>
        <end position="243"/>
    </location>
</feature>
<dbReference type="Proteomes" id="UP000019487">
    <property type="component" value="Unassembled WGS sequence"/>
</dbReference>
<evidence type="ECO:0000313" key="3">
    <source>
        <dbReference type="Proteomes" id="UP000019487"/>
    </source>
</evidence>
<dbReference type="HOGENOM" id="CLU_642756_0_0_1"/>
<keyword evidence="1" id="KW-0175">Coiled coil</keyword>
<sequence length="427" mass="48378">MSSIQKDDLVLNAIPSGNVSQTSRYPHILMPESSKGGDSWELPKPSHTAVDVIVSAINFWKPSALQKLLDLSTPRFFWSATSCCWSDDGFSTLYIERSWQHIRVASDLVGLSYHIHNDGIWQLLAAHMDKGRYTNHCSDESDKEIVKLQQYEKSLAEDISNYFPWNPRESEKYYFLSYIITKEGRRIDSDEFDTTASDITATQEDSEAAKANTEAMVKITSELAEIKQTLRKMLEESGALKKRKRAGYISAAFPTISSANFRGSIKKTDFLNVSLPANTPQDHPYINEFNIEKGSTPVADLTAIDAIATVLCHKNPQCLQKLLDMNVLVKLSVVHVDNIGLHEERGYSSTFKGDGAFGSLGVVWNHGGLAGCKREDQALAMVILSDDEPRWKNIEKWEEQRKEWEEAKRTDDTDRLKYLEVDEHWFD</sequence>
<protein>
    <submittedName>
        <fullName evidence="2">Uncharacterized protein</fullName>
    </submittedName>
</protein>
<dbReference type="OrthoDB" id="3515659at2759"/>
<gene>
    <name evidence="2" type="ORF">SBOR_3398</name>
</gene>
<dbReference type="EMBL" id="AYSA01000146">
    <property type="protein sequence ID" value="ESZ96240.1"/>
    <property type="molecule type" value="Genomic_DNA"/>
</dbReference>
<evidence type="ECO:0000313" key="2">
    <source>
        <dbReference type="EMBL" id="ESZ96240.1"/>
    </source>
</evidence>
<organism evidence="2 3">
    <name type="scientific">Sclerotinia borealis (strain F-4128)</name>
    <dbReference type="NCBI Taxonomy" id="1432307"/>
    <lineage>
        <taxon>Eukaryota</taxon>
        <taxon>Fungi</taxon>
        <taxon>Dikarya</taxon>
        <taxon>Ascomycota</taxon>
        <taxon>Pezizomycotina</taxon>
        <taxon>Leotiomycetes</taxon>
        <taxon>Helotiales</taxon>
        <taxon>Sclerotiniaceae</taxon>
        <taxon>Sclerotinia</taxon>
    </lineage>
</organism>
<keyword evidence="3" id="KW-1185">Reference proteome</keyword>